<evidence type="ECO:0000313" key="2">
    <source>
        <dbReference type="EMBL" id="TNN85573.1"/>
    </source>
</evidence>
<evidence type="ECO:0000313" key="3">
    <source>
        <dbReference type="Proteomes" id="UP000314294"/>
    </source>
</evidence>
<feature type="compositionally biased region" description="Basic and acidic residues" evidence="1">
    <location>
        <begin position="189"/>
        <end position="199"/>
    </location>
</feature>
<dbReference type="EMBL" id="SRLO01000020">
    <property type="protein sequence ID" value="TNN85573.1"/>
    <property type="molecule type" value="Genomic_DNA"/>
</dbReference>
<feature type="region of interest" description="Disordered" evidence="1">
    <location>
        <begin position="180"/>
        <end position="199"/>
    </location>
</feature>
<comment type="caution">
    <text evidence="2">The sequence shown here is derived from an EMBL/GenBank/DDBJ whole genome shotgun (WGS) entry which is preliminary data.</text>
</comment>
<feature type="region of interest" description="Disordered" evidence="1">
    <location>
        <begin position="1"/>
        <end position="21"/>
    </location>
</feature>
<dbReference type="Proteomes" id="UP000314294">
    <property type="component" value="Unassembled WGS sequence"/>
</dbReference>
<feature type="compositionally biased region" description="Low complexity" evidence="1">
    <location>
        <begin position="42"/>
        <end position="65"/>
    </location>
</feature>
<proteinExistence type="predicted"/>
<protein>
    <submittedName>
        <fullName evidence="2">Uncharacterized protein</fullName>
    </submittedName>
</protein>
<name>A0A4Z2J7I7_9TELE</name>
<feature type="region of interest" description="Disordered" evidence="1">
    <location>
        <begin position="42"/>
        <end position="76"/>
    </location>
</feature>
<dbReference type="AlphaFoldDB" id="A0A4Z2J7I7"/>
<reference evidence="2 3" key="1">
    <citation type="submission" date="2019-03" db="EMBL/GenBank/DDBJ databases">
        <title>First draft genome of Liparis tanakae, snailfish: a comprehensive survey of snailfish specific genes.</title>
        <authorList>
            <person name="Kim W."/>
            <person name="Song I."/>
            <person name="Jeong J.-H."/>
            <person name="Kim D."/>
            <person name="Kim S."/>
            <person name="Ryu S."/>
            <person name="Song J.Y."/>
            <person name="Lee S.K."/>
        </authorList>
    </citation>
    <scope>NUCLEOTIDE SEQUENCE [LARGE SCALE GENOMIC DNA]</scope>
    <source>
        <tissue evidence="2">Muscle</tissue>
    </source>
</reference>
<accession>A0A4Z2J7I7</accession>
<sequence length="199" mass="22581">MTHRSQRMRAAPQATQPNLPLRLPHALPSLWATGGGSIFTPSPIQNSSSFSSSPEPPSSKSTSMPHILSQKKRGKERVHLFKADCSRSHRSRLRPYIQPGLYANTMHFTMMPDSLTLNDLNEHHTGRDTCPAPLSEHFEHTFIPLRLAATVEDSLHQLIHVFLEVGEVSTVILNKCRSKLTHEKSRRPQRGEEYRDKYN</sequence>
<organism evidence="2 3">
    <name type="scientific">Liparis tanakae</name>
    <name type="common">Tanaka's snailfish</name>
    <dbReference type="NCBI Taxonomy" id="230148"/>
    <lineage>
        <taxon>Eukaryota</taxon>
        <taxon>Metazoa</taxon>
        <taxon>Chordata</taxon>
        <taxon>Craniata</taxon>
        <taxon>Vertebrata</taxon>
        <taxon>Euteleostomi</taxon>
        <taxon>Actinopterygii</taxon>
        <taxon>Neopterygii</taxon>
        <taxon>Teleostei</taxon>
        <taxon>Neoteleostei</taxon>
        <taxon>Acanthomorphata</taxon>
        <taxon>Eupercaria</taxon>
        <taxon>Perciformes</taxon>
        <taxon>Cottioidei</taxon>
        <taxon>Cottales</taxon>
        <taxon>Liparidae</taxon>
        <taxon>Liparis</taxon>
    </lineage>
</organism>
<gene>
    <name evidence="2" type="ORF">EYF80_004206</name>
</gene>
<evidence type="ECO:0000256" key="1">
    <source>
        <dbReference type="SAM" id="MobiDB-lite"/>
    </source>
</evidence>
<keyword evidence="3" id="KW-1185">Reference proteome</keyword>